<accession>A0AAD9CYZ1</accession>
<proteinExistence type="predicted"/>
<gene>
    <name evidence="1" type="ORF">DB88DRAFT_510909</name>
</gene>
<dbReference type="AlphaFoldDB" id="A0AAD9CYZ1"/>
<sequence>MSIQAIAPTPSISPLSISSQLAPAHPFQSPQAIAPLTPLTAAGLASFAPKVPRSLSFSSATSHDSAASTYSRSHYDMLDRLAAQNAHASFYLWSAGNVRLNGLDLTLPSVDAAELARALHADERFEIVNVVYLDGEDGEDWKVHVRRTTLHTPPPTPIQFDA</sequence>
<evidence type="ECO:0000313" key="2">
    <source>
        <dbReference type="Proteomes" id="UP001182556"/>
    </source>
</evidence>
<comment type="caution">
    <text evidence="1">The sequence shown here is derived from an EMBL/GenBank/DDBJ whole genome shotgun (WGS) entry which is preliminary data.</text>
</comment>
<evidence type="ECO:0000313" key="1">
    <source>
        <dbReference type="EMBL" id="KAK1923349.1"/>
    </source>
</evidence>
<keyword evidence="2" id="KW-1185">Reference proteome</keyword>
<protein>
    <submittedName>
        <fullName evidence="1">Uncharacterized protein</fullName>
    </submittedName>
</protein>
<dbReference type="Proteomes" id="UP001182556">
    <property type="component" value="Unassembled WGS sequence"/>
</dbReference>
<dbReference type="EMBL" id="JAODAN010000006">
    <property type="protein sequence ID" value="KAK1923349.1"/>
    <property type="molecule type" value="Genomic_DNA"/>
</dbReference>
<reference evidence="1" key="1">
    <citation type="submission" date="2023-02" db="EMBL/GenBank/DDBJ databases">
        <title>Identification and recombinant expression of a fungal hydrolase from Papiliotrema laurentii that hydrolyzes apple cutin and clears colloidal polyester polyurethane.</title>
        <authorList>
            <consortium name="DOE Joint Genome Institute"/>
            <person name="Roman V.A."/>
            <person name="Bojanowski C."/>
            <person name="Crable B.R."/>
            <person name="Wagner D.N."/>
            <person name="Hung C.S."/>
            <person name="Nadeau L.J."/>
            <person name="Schratz L."/>
            <person name="Haridas S."/>
            <person name="Pangilinan J."/>
            <person name="Lipzen A."/>
            <person name="Na H."/>
            <person name="Yan M."/>
            <person name="Ng V."/>
            <person name="Grigoriev I.V."/>
            <person name="Spatafora J.W."/>
            <person name="Barlow D."/>
            <person name="Biffinger J."/>
            <person name="Kelley-Loughnane N."/>
            <person name="Varaljay V.A."/>
            <person name="Crookes-Goodson W.J."/>
        </authorList>
    </citation>
    <scope>NUCLEOTIDE SEQUENCE</scope>
    <source>
        <strain evidence="1">5307AH</strain>
    </source>
</reference>
<name>A0AAD9CYZ1_PAPLA</name>
<organism evidence="1 2">
    <name type="scientific">Papiliotrema laurentii</name>
    <name type="common">Cryptococcus laurentii</name>
    <dbReference type="NCBI Taxonomy" id="5418"/>
    <lineage>
        <taxon>Eukaryota</taxon>
        <taxon>Fungi</taxon>
        <taxon>Dikarya</taxon>
        <taxon>Basidiomycota</taxon>
        <taxon>Agaricomycotina</taxon>
        <taxon>Tremellomycetes</taxon>
        <taxon>Tremellales</taxon>
        <taxon>Rhynchogastremaceae</taxon>
        <taxon>Papiliotrema</taxon>
    </lineage>
</organism>